<reference evidence="8 9" key="1">
    <citation type="submission" date="2016-08" db="EMBL/GenBank/DDBJ databases">
        <title>A Parts List for Fungal Cellulosomes Revealed by Comparative Genomics.</title>
        <authorList>
            <consortium name="DOE Joint Genome Institute"/>
            <person name="Haitjema C.H."/>
            <person name="Gilmore S.P."/>
            <person name="Henske J.K."/>
            <person name="Solomon K.V."/>
            <person name="De Groot R."/>
            <person name="Kuo A."/>
            <person name="Mondo S.J."/>
            <person name="Salamov A.A."/>
            <person name="Labutti K."/>
            <person name="Zhao Z."/>
            <person name="Chiniquy J."/>
            <person name="Barry K."/>
            <person name="Brewer H.M."/>
            <person name="Purvine S.O."/>
            <person name="Wright A.T."/>
            <person name="Boxma B."/>
            <person name="Van Alen T."/>
            <person name="Hackstein J.H."/>
            <person name="Baker S.E."/>
            <person name="Grigoriev I.V."/>
            <person name="O'Malley M.A."/>
        </authorList>
    </citation>
    <scope>NUCLEOTIDE SEQUENCE [LARGE SCALE GENOMIC DNA]</scope>
    <source>
        <strain evidence="8 9">S4</strain>
    </source>
</reference>
<reference evidence="8 9" key="2">
    <citation type="submission" date="2016-08" db="EMBL/GenBank/DDBJ databases">
        <title>Pervasive Adenine N6-methylation of Active Genes in Fungi.</title>
        <authorList>
            <consortium name="DOE Joint Genome Institute"/>
            <person name="Mondo S.J."/>
            <person name="Dannebaum R.O."/>
            <person name="Kuo R.C."/>
            <person name="Labutti K."/>
            <person name="Haridas S."/>
            <person name="Kuo A."/>
            <person name="Salamov A."/>
            <person name="Ahrendt S.R."/>
            <person name="Lipzen A."/>
            <person name="Sullivan W."/>
            <person name="Andreopoulos W.B."/>
            <person name="Clum A."/>
            <person name="Lindquist E."/>
            <person name="Daum C."/>
            <person name="Ramamoorthy G.K."/>
            <person name="Gryganskyi A."/>
            <person name="Culley D."/>
            <person name="Magnuson J.K."/>
            <person name="James T.Y."/>
            <person name="O'Malley M.A."/>
            <person name="Stajich J.E."/>
            <person name="Spatafora J.W."/>
            <person name="Visel A."/>
            <person name="Grigoriev I.V."/>
        </authorList>
    </citation>
    <scope>NUCLEOTIDE SEQUENCE [LARGE SCALE GENOMIC DNA]</scope>
    <source>
        <strain evidence="8 9">S4</strain>
    </source>
</reference>
<keyword evidence="4" id="KW-0238">DNA-binding</keyword>
<evidence type="ECO:0000313" key="8">
    <source>
        <dbReference type="EMBL" id="ORX63793.1"/>
    </source>
</evidence>
<evidence type="ECO:0000259" key="7">
    <source>
        <dbReference type="Pfam" id="PF02229"/>
    </source>
</evidence>
<comment type="caution">
    <text evidence="8">The sequence shown here is derived from an EMBL/GenBank/DDBJ whole genome shotgun (WGS) entry which is preliminary data.</text>
</comment>
<dbReference type="EMBL" id="MCFG01000585">
    <property type="protein sequence ID" value="ORX63793.1"/>
    <property type="molecule type" value="Genomic_DNA"/>
</dbReference>
<gene>
    <name evidence="8" type="ORF">BCR32DRAFT_298313</name>
</gene>
<dbReference type="GO" id="GO:0060261">
    <property type="term" value="P:positive regulation of transcription initiation by RNA polymerase II"/>
    <property type="evidence" value="ECO:0007669"/>
    <property type="project" value="InterPro"/>
</dbReference>
<dbReference type="AlphaFoldDB" id="A0A1Y1VRI0"/>
<evidence type="ECO:0000256" key="3">
    <source>
        <dbReference type="ARBA" id="ARBA00023015"/>
    </source>
</evidence>
<feature type="domain" description="Transcriptional coactivator p15 (PC4) C-terminal" evidence="7">
    <location>
        <begin position="21"/>
        <end position="71"/>
    </location>
</feature>
<dbReference type="GO" id="GO:0003677">
    <property type="term" value="F:DNA binding"/>
    <property type="evidence" value="ECO:0007669"/>
    <property type="project" value="UniProtKB-KW"/>
</dbReference>
<dbReference type="InterPro" id="IPR003173">
    <property type="entry name" value="PC4_C"/>
</dbReference>
<keyword evidence="5" id="KW-0804">Transcription</keyword>
<dbReference type="GO" id="GO:0003713">
    <property type="term" value="F:transcription coactivator activity"/>
    <property type="evidence" value="ECO:0007669"/>
    <property type="project" value="InterPro"/>
</dbReference>
<name>A0A1Y1VRI0_9FUNG</name>
<dbReference type="InterPro" id="IPR045125">
    <property type="entry name" value="Sub1/Tcp4-like"/>
</dbReference>
<comment type="subcellular location">
    <subcellularLocation>
        <location evidence="1">Nucleus</location>
    </subcellularLocation>
</comment>
<dbReference type="SUPFAM" id="SSF54447">
    <property type="entry name" value="ssDNA-binding transcriptional regulator domain"/>
    <property type="match status" value="1"/>
</dbReference>
<evidence type="ECO:0000256" key="2">
    <source>
        <dbReference type="ARBA" id="ARBA00009001"/>
    </source>
</evidence>
<accession>A0A1Y1VRI0</accession>
<evidence type="ECO:0000256" key="1">
    <source>
        <dbReference type="ARBA" id="ARBA00004123"/>
    </source>
</evidence>
<keyword evidence="6" id="KW-0539">Nucleus</keyword>
<organism evidence="8 9">
    <name type="scientific">Anaeromyces robustus</name>
    <dbReference type="NCBI Taxonomy" id="1754192"/>
    <lineage>
        <taxon>Eukaryota</taxon>
        <taxon>Fungi</taxon>
        <taxon>Fungi incertae sedis</taxon>
        <taxon>Chytridiomycota</taxon>
        <taxon>Chytridiomycota incertae sedis</taxon>
        <taxon>Neocallimastigomycetes</taxon>
        <taxon>Neocallimastigales</taxon>
        <taxon>Neocallimastigaceae</taxon>
        <taxon>Anaeromyces</taxon>
    </lineage>
</organism>
<dbReference type="Gene3D" id="2.30.31.10">
    <property type="entry name" value="Transcriptional Coactivator Pc4, Chain A"/>
    <property type="match status" value="1"/>
</dbReference>
<dbReference type="Proteomes" id="UP000193944">
    <property type="component" value="Unassembled WGS sequence"/>
</dbReference>
<dbReference type="GO" id="GO:0005634">
    <property type="term" value="C:nucleus"/>
    <property type="evidence" value="ECO:0007669"/>
    <property type="project" value="UniProtKB-SubCell"/>
</dbReference>
<evidence type="ECO:0000313" key="9">
    <source>
        <dbReference type="Proteomes" id="UP000193944"/>
    </source>
</evidence>
<dbReference type="STRING" id="1754192.A0A1Y1VRI0"/>
<dbReference type="InterPro" id="IPR009044">
    <property type="entry name" value="ssDNA-bd_transcriptional_reg"/>
</dbReference>
<keyword evidence="9" id="KW-1185">Reference proteome</keyword>
<protein>
    <submittedName>
        <fullName evidence="8">Putative RNA polymerase II transcriptional coactivator</fullName>
    </submittedName>
</protein>
<keyword evidence="3" id="KW-0805">Transcription regulation</keyword>
<evidence type="ECO:0000256" key="5">
    <source>
        <dbReference type="ARBA" id="ARBA00023163"/>
    </source>
</evidence>
<proteinExistence type="inferred from homology"/>
<evidence type="ECO:0000256" key="6">
    <source>
        <dbReference type="ARBA" id="ARBA00023242"/>
    </source>
</evidence>
<dbReference type="OrthoDB" id="2505440at2759"/>
<dbReference type="PANTHER" id="PTHR13215">
    <property type="entry name" value="RNA POLYMERASE II TRANSCRIPTIONAL COACTIVATOR"/>
    <property type="match status" value="1"/>
</dbReference>
<comment type="similarity">
    <text evidence="2">Belongs to the transcriptional coactivator PC4 family.</text>
</comment>
<dbReference type="Pfam" id="PF02229">
    <property type="entry name" value="PC4"/>
    <property type="match status" value="1"/>
</dbReference>
<evidence type="ECO:0000256" key="4">
    <source>
        <dbReference type="ARBA" id="ARBA00023125"/>
    </source>
</evidence>
<sequence length="84" mass="9799">MEKAETIGKAVLNDDGSYMIKLDTKRRVQVRTFKNMTLIDIREFFKTKDNEYRPTKKGISLTLDAWKQLKDSIADIDSCIKELK</sequence>